<gene>
    <name evidence="3" type="ORF">PQO03_00615</name>
</gene>
<dbReference type="Pfam" id="PF05016">
    <property type="entry name" value="ParE_toxin"/>
    <property type="match status" value="1"/>
</dbReference>
<dbReference type="Proteomes" id="UP001214250">
    <property type="component" value="Chromosome 1"/>
</dbReference>
<accession>A0ABY7VRH5</accession>
<comment type="similarity">
    <text evidence="1">Belongs to the RelE toxin family.</text>
</comment>
<dbReference type="PANTHER" id="PTHR35601:SF1">
    <property type="entry name" value="TOXIN RELE"/>
    <property type="match status" value="1"/>
</dbReference>
<protein>
    <submittedName>
        <fullName evidence="3">Type II toxin-antitoxin system RelE/ParE family toxin</fullName>
    </submittedName>
</protein>
<reference evidence="3 4" key="1">
    <citation type="submission" date="2023-02" db="EMBL/GenBank/DDBJ databases">
        <title>Genome sequence of Lentisphaera profundi SAORIC-696.</title>
        <authorList>
            <person name="Kim e."/>
            <person name="Cho J.-C."/>
            <person name="Choi A."/>
            <person name="Kang I."/>
        </authorList>
    </citation>
    <scope>NUCLEOTIDE SEQUENCE [LARGE SCALE GENOMIC DNA]</scope>
    <source>
        <strain evidence="3 4">SAORIC-696</strain>
    </source>
</reference>
<keyword evidence="4" id="KW-1185">Reference proteome</keyword>
<name>A0ABY7VRH5_9BACT</name>
<dbReference type="RefSeq" id="WP_274150532.1">
    <property type="nucleotide sequence ID" value="NZ_CP117811.1"/>
</dbReference>
<dbReference type="SUPFAM" id="SSF143011">
    <property type="entry name" value="RelE-like"/>
    <property type="match status" value="1"/>
</dbReference>
<evidence type="ECO:0000256" key="1">
    <source>
        <dbReference type="ARBA" id="ARBA00006226"/>
    </source>
</evidence>
<evidence type="ECO:0000313" key="4">
    <source>
        <dbReference type="Proteomes" id="UP001214250"/>
    </source>
</evidence>
<organism evidence="3 4">
    <name type="scientific">Lentisphaera profundi</name>
    <dbReference type="NCBI Taxonomy" id="1658616"/>
    <lineage>
        <taxon>Bacteria</taxon>
        <taxon>Pseudomonadati</taxon>
        <taxon>Lentisphaerota</taxon>
        <taxon>Lentisphaeria</taxon>
        <taxon>Lentisphaerales</taxon>
        <taxon>Lentisphaeraceae</taxon>
        <taxon>Lentisphaera</taxon>
    </lineage>
</organism>
<sequence>MTNLRYGKQVLKTYSLERHDLAKKEIEKLSPDLKRIFKKKVASILTNPHRPNSRLSGFKIPTYKIKSGSYRLVYEVHDHRVVITVLCVGLRARNKAYKLARQRSSRDENG</sequence>
<dbReference type="InterPro" id="IPR007712">
    <property type="entry name" value="RelE/ParE_toxin"/>
</dbReference>
<dbReference type="PANTHER" id="PTHR35601">
    <property type="entry name" value="TOXIN RELE"/>
    <property type="match status" value="1"/>
</dbReference>
<proteinExistence type="inferred from homology"/>
<evidence type="ECO:0000256" key="2">
    <source>
        <dbReference type="ARBA" id="ARBA00022649"/>
    </source>
</evidence>
<dbReference type="InterPro" id="IPR035093">
    <property type="entry name" value="RelE/ParE_toxin_dom_sf"/>
</dbReference>
<dbReference type="Gene3D" id="3.30.2310.20">
    <property type="entry name" value="RelE-like"/>
    <property type="match status" value="1"/>
</dbReference>
<evidence type="ECO:0000313" key="3">
    <source>
        <dbReference type="EMBL" id="WDE96466.1"/>
    </source>
</evidence>
<keyword evidence="2" id="KW-1277">Toxin-antitoxin system</keyword>
<dbReference type="EMBL" id="CP117811">
    <property type="protein sequence ID" value="WDE96466.1"/>
    <property type="molecule type" value="Genomic_DNA"/>
</dbReference>